<evidence type="ECO:0000313" key="3">
    <source>
        <dbReference type="Proteomes" id="UP000479000"/>
    </source>
</evidence>
<keyword evidence="3" id="KW-1185">Reference proteome</keyword>
<protein>
    <submittedName>
        <fullName evidence="2">Uncharacterized protein</fullName>
    </submittedName>
</protein>
<proteinExistence type="predicted"/>
<reference evidence="2 3" key="1">
    <citation type="submission" date="2020-02" db="EMBL/GenBank/DDBJ databases">
        <authorList>
            <person name="Ferguson B K."/>
        </authorList>
    </citation>
    <scope>NUCLEOTIDE SEQUENCE [LARGE SCALE GENOMIC DNA]</scope>
</reference>
<organism evidence="2 3">
    <name type="scientific">Nesidiocoris tenuis</name>
    <dbReference type="NCBI Taxonomy" id="355587"/>
    <lineage>
        <taxon>Eukaryota</taxon>
        <taxon>Metazoa</taxon>
        <taxon>Ecdysozoa</taxon>
        <taxon>Arthropoda</taxon>
        <taxon>Hexapoda</taxon>
        <taxon>Insecta</taxon>
        <taxon>Pterygota</taxon>
        <taxon>Neoptera</taxon>
        <taxon>Paraneoptera</taxon>
        <taxon>Hemiptera</taxon>
        <taxon>Heteroptera</taxon>
        <taxon>Panheteroptera</taxon>
        <taxon>Cimicomorpha</taxon>
        <taxon>Miridae</taxon>
        <taxon>Dicyphina</taxon>
        <taxon>Nesidiocoris</taxon>
    </lineage>
</organism>
<dbReference type="EMBL" id="CADCXU010017663">
    <property type="protein sequence ID" value="CAB0006470.1"/>
    <property type="molecule type" value="Genomic_DNA"/>
</dbReference>
<sequence>RPGLDDGAKGNLRQRGPAIGREMAVYSNYRSDGVPKGPRSFRPKGEPERRPKSLRVPARPKIRAFEGALNVKPPPVELQRASLVFLSYEFAIMLRQPVARRSAFRNLIGAQLSPVAYGAIRTNRINHDLGDEILDQLKRLESVLSDAKWGKCLLKTAVPTEPTPAPDICFFTYKGSQIITGRRAVLKHPPFQYLHVPRPNRVSYGPLCALFEILTSAVLSLSFVSPGIEILATTGLTPSHQNATTKSVYQRSRLQGGSRPSPANGHLHYSSCWPVSCRVQLFGRPRSTMVVLRGTNVRESVPVPDGTPFIFGGSERVFHVLPGETVRLS</sequence>
<feature type="non-terminal residue" evidence="2">
    <location>
        <position position="1"/>
    </location>
</feature>
<evidence type="ECO:0000313" key="2">
    <source>
        <dbReference type="EMBL" id="CAB0006470.1"/>
    </source>
</evidence>
<name>A0A6H5GTL6_9HEMI</name>
<dbReference type="Proteomes" id="UP000479000">
    <property type="component" value="Unassembled WGS sequence"/>
</dbReference>
<evidence type="ECO:0000256" key="1">
    <source>
        <dbReference type="SAM" id="MobiDB-lite"/>
    </source>
</evidence>
<gene>
    <name evidence="2" type="ORF">NTEN_LOCUS11947</name>
</gene>
<accession>A0A6H5GTL6</accession>
<feature type="region of interest" description="Disordered" evidence="1">
    <location>
        <begin position="27"/>
        <end position="56"/>
    </location>
</feature>
<dbReference type="AlphaFoldDB" id="A0A6H5GTL6"/>